<dbReference type="AlphaFoldDB" id="A0A516GWR6"/>
<dbReference type="GO" id="GO:0005524">
    <property type="term" value="F:ATP binding"/>
    <property type="evidence" value="ECO:0007669"/>
    <property type="project" value="UniProtKB-KW"/>
</dbReference>
<evidence type="ECO:0000313" key="8">
    <source>
        <dbReference type="Proteomes" id="UP000317496"/>
    </source>
</evidence>
<dbReference type="EMBL" id="CP041636">
    <property type="protein sequence ID" value="QDO95964.1"/>
    <property type="molecule type" value="Genomic_DNA"/>
</dbReference>
<name>A0A516GWR6_9PROT</name>
<sequence>MSAAPALTQQSIEQKLANPPVLKLANIETFYGPIMAIRGVSLQVPEGSIVTVLGANGAGKTTILKTICGVMDPQKGSVIFNGQEIQKMDPDKVMRLGIGHVPEGRETFPFLTVRENLMMGAFTRKDADGVARDMEMVYAYFPRLKERENQPAGSMSGGEQQMLAIGRALMGRPKLLLLDEPSLGLSPKLVKDIFEIIVRINAEQGTTILLVEQNANVALHAAHFGYVLEVGRIVMADTCARLLEKEDIKEFYLGMKEQGVRGKRRWKKRKTWR</sequence>
<dbReference type="Proteomes" id="UP000317496">
    <property type="component" value="Chromosome"/>
</dbReference>
<feature type="domain" description="ABC transporter" evidence="6">
    <location>
        <begin position="22"/>
        <end position="255"/>
    </location>
</feature>
<evidence type="ECO:0000256" key="5">
    <source>
        <dbReference type="ARBA" id="ARBA00022970"/>
    </source>
</evidence>
<dbReference type="SUPFAM" id="SSF52540">
    <property type="entry name" value="P-loop containing nucleoside triphosphate hydrolases"/>
    <property type="match status" value="1"/>
</dbReference>
<dbReference type="InterPro" id="IPR052156">
    <property type="entry name" value="BCAA_Transport_ATP-bd_LivF"/>
</dbReference>
<evidence type="ECO:0000256" key="4">
    <source>
        <dbReference type="ARBA" id="ARBA00022840"/>
    </source>
</evidence>
<evidence type="ECO:0000256" key="3">
    <source>
        <dbReference type="ARBA" id="ARBA00022741"/>
    </source>
</evidence>
<dbReference type="InterPro" id="IPR017871">
    <property type="entry name" value="ABC_transporter-like_CS"/>
</dbReference>
<comment type="similarity">
    <text evidence="1">Belongs to the ABC transporter superfamily.</text>
</comment>
<organism evidence="7 8">
    <name type="scientific">Ferrovibrio terrae</name>
    <dbReference type="NCBI Taxonomy" id="2594003"/>
    <lineage>
        <taxon>Bacteria</taxon>
        <taxon>Pseudomonadati</taxon>
        <taxon>Pseudomonadota</taxon>
        <taxon>Alphaproteobacteria</taxon>
        <taxon>Rhodospirillales</taxon>
        <taxon>Rhodospirillaceae</taxon>
        <taxon>Ferrovibrio</taxon>
    </lineage>
</organism>
<dbReference type="PROSITE" id="PS50893">
    <property type="entry name" value="ABC_TRANSPORTER_2"/>
    <property type="match status" value="1"/>
</dbReference>
<dbReference type="InterPro" id="IPR030660">
    <property type="entry name" value="ABC_branched_ATPase_LivF/BraG"/>
</dbReference>
<dbReference type="Pfam" id="PF00005">
    <property type="entry name" value="ABC_tran"/>
    <property type="match status" value="1"/>
</dbReference>
<dbReference type="InterPro" id="IPR027417">
    <property type="entry name" value="P-loop_NTPase"/>
</dbReference>
<dbReference type="PANTHER" id="PTHR43820:SF8">
    <property type="entry name" value="ABC TRANSPORTER SUBSTRATE-BINDING PROTEIN"/>
    <property type="match status" value="1"/>
</dbReference>
<dbReference type="InterPro" id="IPR003593">
    <property type="entry name" value="AAA+_ATPase"/>
</dbReference>
<dbReference type="PROSITE" id="PS00211">
    <property type="entry name" value="ABC_TRANSPORTER_1"/>
    <property type="match status" value="1"/>
</dbReference>
<keyword evidence="8" id="KW-1185">Reference proteome</keyword>
<dbReference type="OrthoDB" id="9775250at2"/>
<evidence type="ECO:0000313" key="7">
    <source>
        <dbReference type="EMBL" id="QDO95964.1"/>
    </source>
</evidence>
<dbReference type="InterPro" id="IPR003439">
    <property type="entry name" value="ABC_transporter-like_ATP-bd"/>
</dbReference>
<keyword evidence="5" id="KW-0029">Amino-acid transport</keyword>
<dbReference type="PIRSF" id="PIRSF039137">
    <property type="entry name" value="ABC_branched_ATPase"/>
    <property type="match status" value="1"/>
</dbReference>
<keyword evidence="3" id="KW-0547">Nucleotide-binding</keyword>
<reference evidence="7 8" key="1">
    <citation type="submission" date="2019-07" db="EMBL/GenBank/DDBJ databases">
        <title>Genome sequencing for Ferrovibrio sp. K5.</title>
        <authorList>
            <person name="Park S.-J."/>
        </authorList>
    </citation>
    <scope>NUCLEOTIDE SEQUENCE [LARGE SCALE GENOMIC DNA]</scope>
    <source>
        <strain evidence="7 8">K5</strain>
    </source>
</reference>
<dbReference type="GO" id="GO:0016887">
    <property type="term" value="F:ATP hydrolysis activity"/>
    <property type="evidence" value="ECO:0007669"/>
    <property type="project" value="InterPro"/>
</dbReference>
<evidence type="ECO:0000256" key="1">
    <source>
        <dbReference type="ARBA" id="ARBA00005417"/>
    </source>
</evidence>
<proteinExistence type="inferred from homology"/>
<dbReference type="RefSeq" id="WP_144066945.1">
    <property type="nucleotide sequence ID" value="NZ_CP041636.1"/>
</dbReference>
<dbReference type="Gene3D" id="3.40.50.300">
    <property type="entry name" value="P-loop containing nucleotide triphosphate hydrolases"/>
    <property type="match status" value="1"/>
</dbReference>
<protein>
    <submittedName>
        <fullName evidence="7">ABC transporter ATP-binding protein</fullName>
    </submittedName>
</protein>
<dbReference type="KEGG" id="fer:FNB15_01140"/>
<keyword evidence="2" id="KW-0813">Transport</keyword>
<evidence type="ECO:0000259" key="6">
    <source>
        <dbReference type="PROSITE" id="PS50893"/>
    </source>
</evidence>
<accession>A0A516GWR6</accession>
<evidence type="ECO:0000256" key="2">
    <source>
        <dbReference type="ARBA" id="ARBA00022448"/>
    </source>
</evidence>
<dbReference type="GO" id="GO:0015807">
    <property type="term" value="P:L-amino acid transport"/>
    <property type="evidence" value="ECO:0007669"/>
    <property type="project" value="TreeGrafter"/>
</dbReference>
<dbReference type="CDD" id="cd03224">
    <property type="entry name" value="ABC_TM1139_LivF_branched"/>
    <property type="match status" value="1"/>
</dbReference>
<dbReference type="GO" id="GO:0015658">
    <property type="term" value="F:branched-chain amino acid transmembrane transporter activity"/>
    <property type="evidence" value="ECO:0007669"/>
    <property type="project" value="InterPro"/>
</dbReference>
<keyword evidence="4 7" id="KW-0067">ATP-binding</keyword>
<dbReference type="PANTHER" id="PTHR43820">
    <property type="entry name" value="HIGH-AFFINITY BRANCHED-CHAIN AMINO ACID TRANSPORT ATP-BINDING PROTEIN LIVF"/>
    <property type="match status" value="1"/>
</dbReference>
<dbReference type="SMART" id="SM00382">
    <property type="entry name" value="AAA"/>
    <property type="match status" value="1"/>
</dbReference>
<gene>
    <name evidence="7" type="ORF">FNB15_01140</name>
</gene>